<dbReference type="RefSeq" id="XP_001588827.1">
    <property type="nucleotide sequence ID" value="XM_001588777.1"/>
</dbReference>
<evidence type="ECO:0000313" key="2">
    <source>
        <dbReference type="EMBL" id="EDN94501.1"/>
    </source>
</evidence>
<keyword evidence="3" id="KW-1185">Reference proteome</keyword>
<dbReference type="Proteomes" id="UP000001312">
    <property type="component" value="Unassembled WGS sequence"/>
</dbReference>
<protein>
    <submittedName>
        <fullName evidence="2">Uncharacterized protein</fullName>
    </submittedName>
</protein>
<proteinExistence type="predicted"/>
<accession>A7EYF9</accession>
<reference evidence="3" key="1">
    <citation type="journal article" date="2011" name="PLoS Genet.">
        <title>Genomic analysis of the necrotrophic fungal pathogens Sclerotinia sclerotiorum and Botrytis cinerea.</title>
        <authorList>
            <person name="Amselem J."/>
            <person name="Cuomo C.A."/>
            <person name="van Kan J.A."/>
            <person name="Viaud M."/>
            <person name="Benito E.P."/>
            <person name="Couloux A."/>
            <person name="Coutinho P.M."/>
            <person name="de Vries R.P."/>
            <person name="Dyer P.S."/>
            <person name="Fillinger S."/>
            <person name="Fournier E."/>
            <person name="Gout L."/>
            <person name="Hahn M."/>
            <person name="Kohn L."/>
            <person name="Lapalu N."/>
            <person name="Plummer K.M."/>
            <person name="Pradier J.M."/>
            <person name="Quevillon E."/>
            <person name="Sharon A."/>
            <person name="Simon A."/>
            <person name="ten Have A."/>
            <person name="Tudzynski B."/>
            <person name="Tudzynski P."/>
            <person name="Wincker P."/>
            <person name="Andrew M."/>
            <person name="Anthouard V."/>
            <person name="Beever R.E."/>
            <person name="Beffa R."/>
            <person name="Benoit I."/>
            <person name="Bouzid O."/>
            <person name="Brault B."/>
            <person name="Chen Z."/>
            <person name="Choquer M."/>
            <person name="Collemare J."/>
            <person name="Cotton P."/>
            <person name="Danchin E.G."/>
            <person name="Da Silva C."/>
            <person name="Gautier A."/>
            <person name="Giraud C."/>
            <person name="Giraud T."/>
            <person name="Gonzalez C."/>
            <person name="Grossetete S."/>
            <person name="Guldener U."/>
            <person name="Henrissat B."/>
            <person name="Howlett B.J."/>
            <person name="Kodira C."/>
            <person name="Kretschmer M."/>
            <person name="Lappartient A."/>
            <person name="Leroch M."/>
            <person name="Levis C."/>
            <person name="Mauceli E."/>
            <person name="Neuveglise C."/>
            <person name="Oeser B."/>
            <person name="Pearson M."/>
            <person name="Poulain J."/>
            <person name="Poussereau N."/>
            <person name="Quesneville H."/>
            <person name="Rascle C."/>
            <person name="Schumacher J."/>
            <person name="Segurens B."/>
            <person name="Sexton A."/>
            <person name="Silva E."/>
            <person name="Sirven C."/>
            <person name="Soanes D.M."/>
            <person name="Talbot N.J."/>
            <person name="Templeton M."/>
            <person name="Yandava C."/>
            <person name="Yarden O."/>
            <person name="Zeng Q."/>
            <person name="Rollins J.A."/>
            <person name="Lebrun M.H."/>
            <person name="Dickman M."/>
        </authorList>
    </citation>
    <scope>NUCLEOTIDE SEQUENCE [LARGE SCALE GENOMIC DNA]</scope>
    <source>
        <strain evidence="3">ATCC 18683 / 1980 / Ss-1</strain>
    </source>
</reference>
<dbReference type="KEGG" id="ssl:SS1G_10375"/>
<sequence>MTINKLYSSYTLKPELPDSQPPQTVFEPKGAPAHQ</sequence>
<dbReference type="InParanoid" id="A7EYF9"/>
<dbReference type="AlphaFoldDB" id="A7EYF9"/>
<organism evidence="2 3">
    <name type="scientific">Sclerotinia sclerotiorum (strain ATCC 18683 / 1980 / Ss-1)</name>
    <name type="common">White mold</name>
    <name type="synonym">Whetzelinia sclerotiorum</name>
    <dbReference type="NCBI Taxonomy" id="665079"/>
    <lineage>
        <taxon>Eukaryota</taxon>
        <taxon>Fungi</taxon>
        <taxon>Dikarya</taxon>
        <taxon>Ascomycota</taxon>
        <taxon>Pezizomycotina</taxon>
        <taxon>Leotiomycetes</taxon>
        <taxon>Helotiales</taxon>
        <taxon>Sclerotiniaceae</taxon>
        <taxon>Sclerotinia</taxon>
    </lineage>
</organism>
<dbReference type="EMBL" id="CH476635">
    <property type="protein sequence ID" value="EDN94501.1"/>
    <property type="molecule type" value="Genomic_DNA"/>
</dbReference>
<dbReference type="GeneID" id="5485090"/>
<name>A7EYF9_SCLS1</name>
<dbReference type="HOGENOM" id="CLU_3368759_0_0_1"/>
<evidence type="ECO:0000313" key="3">
    <source>
        <dbReference type="Proteomes" id="UP000001312"/>
    </source>
</evidence>
<gene>
    <name evidence="2" type="ORF">SS1G_10375</name>
</gene>
<evidence type="ECO:0000256" key="1">
    <source>
        <dbReference type="SAM" id="MobiDB-lite"/>
    </source>
</evidence>
<feature type="region of interest" description="Disordered" evidence="1">
    <location>
        <begin position="12"/>
        <end position="35"/>
    </location>
</feature>